<evidence type="ECO:0000256" key="1">
    <source>
        <dbReference type="ARBA" id="ARBA00000085"/>
    </source>
</evidence>
<evidence type="ECO:0000256" key="7">
    <source>
        <dbReference type="ARBA" id="ARBA00022692"/>
    </source>
</evidence>
<dbReference type="SUPFAM" id="SSF158472">
    <property type="entry name" value="HAMP domain-like"/>
    <property type="match status" value="1"/>
</dbReference>
<gene>
    <name evidence="17" type="ORF">P6P90_10815</name>
</gene>
<evidence type="ECO:0000313" key="18">
    <source>
        <dbReference type="Proteomes" id="UP001218246"/>
    </source>
</evidence>
<proteinExistence type="predicted"/>
<keyword evidence="8" id="KW-0547">Nucleotide-binding</keyword>
<evidence type="ECO:0000256" key="5">
    <source>
        <dbReference type="ARBA" id="ARBA00022553"/>
    </source>
</evidence>
<feature type="domain" description="HAMP" evidence="16">
    <location>
        <begin position="200"/>
        <end position="252"/>
    </location>
</feature>
<dbReference type="PROSITE" id="PS50885">
    <property type="entry name" value="HAMP"/>
    <property type="match status" value="1"/>
</dbReference>
<keyword evidence="13 14" id="KW-0472">Membrane</keyword>
<dbReference type="PROSITE" id="PS50109">
    <property type="entry name" value="HIS_KIN"/>
    <property type="match status" value="1"/>
</dbReference>
<dbReference type="CDD" id="cd00082">
    <property type="entry name" value="HisKA"/>
    <property type="match status" value="1"/>
</dbReference>
<dbReference type="InterPro" id="IPR004358">
    <property type="entry name" value="Sig_transdc_His_kin-like_C"/>
</dbReference>
<keyword evidence="5" id="KW-0597">Phosphoprotein</keyword>
<comment type="caution">
    <text evidence="17">The sequence shown here is derived from an EMBL/GenBank/DDBJ whole genome shotgun (WGS) entry which is preliminary data.</text>
</comment>
<evidence type="ECO:0000259" key="16">
    <source>
        <dbReference type="PROSITE" id="PS50885"/>
    </source>
</evidence>
<dbReference type="Pfam" id="PF00512">
    <property type="entry name" value="HisKA"/>
    <property type="match status" value="1"/>
</dbReference>
<dbReference type="CDD" id="cd00075">
    <property type="entry name" value="HATPase"/>
    <property type="match status" value="1"/>
</dbReference>
<evidence type="ECO:0000256" key="4">
    <source>
        <dbReference type="ARBA" id="ARBA00022475"/>
    </source>
</evidence>
<comment type="subcellular location">
    <subcellularLocation>
        <location evidence="2">Cell membrane</location>
        <topology evidence="2">Multi-pass membrane protein</topology>
    </subcellularLocation>
</comment>
<keyword evidence="9" id="KW-0418">Kinase</keyword>
<feature type="transmembrane region" description="Helical" evidence="14">
    <location>
        <begin position="181"/>
        <end position="199"/>
    </location>
</feature>
<evidence type="ECO:0000256" key="14">
    <source>
        <dbReference type="SAM" id="Phobius"/>
    </source>
</evidence>
<dbReference type="SUPFAM" id="SSF47384">
    <property type="entry name" value="Homodimeric domain of signal transducing histidine kinase"/>
    <property type="match status" value="1"/>
</dbReference>
<keyword evidence="6" id="KW-0808">Transferase</keyword>
<feature type="transmembrane region" description="Helical" evidence="14">
    <location>
        <begin position="20"/>
        <end position="40"/>
    </location>
</feature>
<evidence type="ECO:0000256" key="6">
    <source>
        <dbReference type="ARBA" id="ARBA00022679"/>
    </source>
</evidence>
<dbReference type="EC" id="2.7.13.3" evidence="3"/>
<keyword evidence="4" id="KW-1003">Cell membrane</keyword>
<dbReference type="InterPro" id="IPR050398">
    <property type="entry name" value="HssS/ArlS-like"/>
</dbReference>
<evidence type="ECO:0000256" key="9">
    <source>
        <dbReference type="ARBA" id="ARBA00022777"/>
    </source>
</evidence>
<sequence>MNRLARVIKKWLSRRLNIRLIAIFIICLLAATGIFVLIQLQNPIIYSSARYVQFQDNLNVMAHELGKIIEEKNYTIHDQDEIRDEIQKAVANAKGLNRQAVFQIYDEEGSALLDGGKSTNVDLQEVLSYKLGIDAHKGNELNSERILAVYPLLRNDLGFLVGQIPFTQPDITPGDYNRTTLLSFIGSIGGFILVFLLLMRPIIRYIHEIESGVRKIAHRDWDYFIRVKGRDELSSLASNINWMTKELRDSFEKERALEQMKNELITNISHDLRTPLTSIIGYLGLLQDGRYKNEEEMKAYLSVTYNTSIKLNNLMNELFEYTKLSSHDTILEKEKVDLSGVLRQFIGEYVPIFEQRGLRLSLVVPEHATEIEVDIEKMVRVFDNLLSNAQKYSHPRSEVKVTLVQAQHEIVIAVVNRTDNIPEKELSRLFDKFYRRDQARSSRIQGSGLGLAITKRIVDLHGGRIWAESKGDTLQVFIALPKSESDEPR</sequence>
<keyword evidence="7 14" id="KW-0812">Transmembrane</keyword>
<dbReference type="PANTHER" id="PTHR45528">
    <property type="entry name" value="SENSOR HISTIDINE KINASE CPXA"/>
    <property type="match status" value="1"/>
</dbReference>
<dbReference type="Gene3D" id="3.30.565.10">
    <property type="entry name" value="Histidine kinase-like ATPase, C-terminal domain"/>
    <property type="match status" value="1"/>
</dbReference>
<name>A0ABT6H707_9BACI</name>
<dbReference type="SMART" id="SM00388">
    <property type="entry name" value="HisKA"/>
    <property type="match status" value="1"/>
</dbReference>
<dbReference type="InterPro" id="IPR003594">
    <property type="entry name" value="HATPase_dom"/>
</dbReference>
<evidence type="ECO:0000259" key="15">
    <source>
        <dbReference type="PROSITE" id="PS50109"/>
    </source>
</evidence>
<protein>
    <recommendedName>
        <fullName evidence="3">histidine kinase</fullName>
        <ecNumber evidence="3">2.7.13.3</ecNumber>
    </recommendedName>
</protein>
<dbReference type="SMART" id="SM00304">
    <property type="entry name" value="HAMP"/>
    <property type="match status" value="1"/>
</dbReference>
<evidence type="ECO:0000256" key="12">
    <source>
        <dbReference type="ARBA" id="ARBA00023012"/>
    </source>
</evidence>
<evidence type="ECO:0000256" key="11">
    <source>
        <dbReference type="ARBA" id="ARBA00022989"/>
    </source>
</evidence>
<dbReference type="InterPro" id="IPR005467">
    <property type="entry name" value="His_kinase_dom"/>
</dbReference>
<dbReference type="GO" id="GO:0005524">
    <property type="term" value="F:ATP binding"/>
    <property type="evidence" value="ECO:0007669"/>
    <property type="project" value="UniProtKB-KW"/>
</dbReference>
<keyword evidence="18" id="KW-1185">Reference proteome</keyword>
<dbReference type="Gene3D" id="1.10.287.130">
    <property type="match status" value="1"/>
</dbReference>
<dbReference type="Proteomes" id="UP001218246">
    <property type="component" value="Unassembled WGS sequence"/>
</dbReference>
<reference evidence="17 18" key="1">
    <citation type="submission" date="2023-04" db="EMBL/GenBank/DDBJ databases">
        <title>Ectobacillus antri isolated from activated sludge.</title>
        <authorList>
            <person name="Yan P."/>
            <person name="Liu X."/>
        </authorList>
    </citation>
    <scope>NUCLEOTIDE SEQUENCE [LARGE SCALE GENOMIC DNA]</scope>
    <source>
        <strain evidence="17 18">C18H</strain>
    </source>
</reference>
<feature type="domain" description="Histidine kinase" evidence="15">
    <location>
        <begin position="267"/>
        <end position="484"/>
    </location>
</feature>
<evidence type="ECO:0000256" key="13">
    <source>
        <dbReference type="ARBA" id="ARBA00023136"/>
    </source>
</evidence>
<accession>A0ABT6H707</accession>
<evidence type="ECO:0000256" key="3">
    <source>
        <dbReference type="ARBA" id="ARBA00012438"/>
    </source>
</evidence>
<dbReference type="InterPro" id="IPR036890">
    <property type="entry name" value="HATPase_C_sf"/>
</dbReference>
<dbReference type="Gene3D" id="6.10.340.10">
    <property type="match status" value="1"/>
</dbReference>
<dbReference type="SMART" id="SM00387">
    <property type="entry name" value="HATPase_c"/>
    <property type="match status" value="1"/>
</dbReference>
<dbReference type="InterPro" id="IPR003660">
    <property type="entry name" value="HAMP_dom"/>
</dbReference>
<dbReference type="InterPro" id="IPR003661">
    <property type="entry name" value="HisK_dim/P_dom"/>
</dbReference>
<organism evidence="17 18">
    <name type="scientific">Ectobacillus antri</name>
    <dbReference type="NCBI Taxonomy" id="2486280"/>
    <lineage>
        <taxon>Bacteria</taxon>
        <taxon>Bacillati</taxon>
        <taxon>Bacillota</taxon>
        <taxon>Bacilli</taxon>
        <taxon>Bacillales</taxon>
        <taxon>Bacillaceae</taxon>
        <taxon>Ectobacillus</taxon>
    </lineage>
</organism>
<comment type="catalytic activity">
    <reaction evidence="1">
        <text>ATP + protein L-histidine = ADP + protein N-phospho-L-histidine.</text>
        <dbReference type="EC" id="2.7.13.3"/>
    </reaction>
</comment>
<dbReference type="PANTHER" id="PTHR45528:SF8">
    <property type="entry name" value="HISTIDINE KINASE"/>
    <property type="match status" value="1"/>
</dbReference>
<dbReference type="Pfam" id="PF02518">
    <property type="entry name" value="HATPase_c"/>
    <property type="match status" value="1"/>
</dbReference>
<dbReference type="InterPro" id="IPR036097">
    <property type="entry name" value="HisK_dim/P_sf"/>
</dbReference>
<dbReference type="RefSeq" id="WP_278018302.1">
    <property type="nucleotide sequence ID" value="NZ_JARRRY010000008.1"/>
</dbReference>
<evidence type="ECO:0000256" key="8">
    <source>
        <dbReference type="ARBA" id="ARBA00022741"/>
    </source>
</evidence>
<evidence type="ECO:0000313" key="17">
    <source>
        <dbReference type="EMBL" id="MDG5754460.1"/>
    </source>
</evidence>
<keyword evidence="12" id="KW-0902">Two-component regulatory system</keyword>
<dbReference type="SUPFAM" id="SSF55874">
    <property type="entry name" value="ATPase domain of HSP90 chaperone/DNA topoisomerase II/histidine kinase"/>
    <property type="match status" value="1"/>
</dbReference>
<dbReference type="PRINTS" id="PR00344">
    <property type="entry name" value="BCTRLSENSOR"/>
</dbReference>
<evidence type="ECO:0000256" key="2">
    <source>
        <dbReference type="ARBA" id="ARBA00004651"/>
    </source>
</evidence>
<dbReference type="CDD" id="cd06225">
    <property type="entry name" value="HAMP"/>
    <property type="match status" value="1"/>
</dbReference>
<evidence type="ECO:0000256" key="10">
    <source>
        <dbReference type="ARBA" id="ARBA00022840"/>
    </source>
</evidence>
<dbReference type="Pfam" id="PF00672">
    <property type="entry name" value="HAMP"/>
    <property type="match status" value="1"/>
</dbReference>
<dbReference type="EMBL" id="JARULN010000009">
    <property type="protein sequence ID" value="MDG5754460.1"/>
    <property type="molecule type" value="Genomic_DNA"/>
</dbReference>
<keyword evidence="10 17" id="KW-0067">ATP-binding</keyword>
<keyword evidence="11 14" id="KW-1133">Transmembrane helix</keyword>